<name>A0A0K1EGW1_CHOCO</name>
<evidence type="ECO:0000313" key="2">
    <source>
        <dbReference type="EMBL" id="AKT40096.1"/>
    </source>
</evidence>
<dbReference type="STRING" id="52.CMC5_042490"/>
<dbReference type="EMBL" id="CP012159">
    <property type="protein sequence ID" value="AKT40096.1"/>
    <property type="molecule type" value="Genomic_DNA"/>
</dbReference>
<proteinExistence type="predicted"/>
<dbReference type="AlphaFoldDB" id="A0A0K1EGW1"/>
<organism evidence="2 3">
    <name type="scientific">Chondromyces crocatus</name>
    <dbReference type="NCBI Taxonomy" id="52"/>
    <lineage>
        <taxon>Bacteria</taxon>
        <taxon>Pseudomonadati</taxon>
        <taxon>Myxococcota</taxon>
        <taxon>Polyangia</taxon>
        <taxon>Polyangiales</taxon>
        <taxon>Polyangiaceae</taxon>
        <taxon>Chondromyces</taxon>
    </lineage>
</organism>
<dbReference type="KEGG" id="ccro:CMC5_042490"/>
<feature type="region of interest" description="Disordered" evidence="1">
    <location>
        <begin position="227"/>
        <end position="246"/>
    </location>
</feature>
<gene>
    <name evidence="2" type="ORF">CMC5_042490</name>
</gene>
<protein>
    <submittedName>
        <fullName evidence="2">Uncharacterized protein</fullName>
    </submittedName>
</protein>
<keyword evidence="3" id="KW-1185">Reference proteome</keyword>
<dbReference type="Proteomes" id="UP000067626">
    <property type="component" value="Chromosome"/>
</dbReference>
<feature type="compositionally biased region" description="Low complexity" evidence="1">
    <location>
        <begin position="233"/>
        <end position="246"/>
    </location>
</feature>
<reference evidence="2 3" key="1">
    <citation type="submission" date="2015-07" db="EMBL/GenBank/DDBJ databases">
        <title>Genome analysis of myxobacterium Chondromyces crocatus Cm c5 reveals a high potential for natural compound synthesis and the genetic basis for the loss of fruiting body formation.</title>
        <authorList>
            <person name="Zaburannyi N."/>
            <person name="Bunk B."/>
            <person name="Maier J."/>
            <person name="Overmann J."/>
            <person name="Mueller R."/>
        </authorList>
    </citation>
    <scope>NUCLEOTIDE SEQUENCE [LARGE SCALE GENOMIC DNA]</scope>
    <source>
        <strain evidence="2 3">Cm c5</strain>
    </source>
</reference>
<sequence length="348" mass="36426">MKRTTPDTAPAARRRHALTRSTPPDHRARRARPLSTLPLVAFLAACTGEPAWLGLDEPLRVPGGTFKEGALPGTPPVPSGEAQLSPRVTVIESVNNVVRPGQEGKTLHGRTTTDAVAVALRFADLGTGYWVVPVGGPDPQANGELTWTVHLDIAHDAAPGLHPLRVAALDDAGRAGTQAEITTCVTAPIPDNLSTCDPTLAPPRAVLSLAWSNAADLDLVLVTPSGKIASPKQPTTAPAGQTGTTPSLDEAGVFDRDANAGCLAASPTRENIVWQAPPEHGPYLVYVNLHDACGEQAVTFEVSLHLPTPREDGGETLTEALRVPGQVLALHANGGTQLGFYVTAFSFQ</sequence>
<evidence type="ECO:0000313" key="3">
    <source>
        <dbReference type="Proteomes" id="UP000067626"/>
    </source>
</evidence>
<evidence type="ECO:0000256" key="1">
    <source>
        <dbReference type="SAM" id="MobiDB-lite"/>
    </source>
</evidence>
<feature type="region of interest" description="Disordered" evidence="1">
    <location>
        <begin position="1"/>
        <end position="32"/>
    </location>
</feature>
<accession>A0A0K1EGW1</accession>